<keyword evidence="1" id="KW-1133">Transmembrane helix</keyword>
<name>A0A8D9E3T8_9HEMI</name>
<keyword evidence="1" id="KW-0812">Transmembrane</keyword>
<accession>A0A8D9E3T8</accession>
<reference evidence="2" key="1">
    <citation type="submission" date="2021-05" db="EMBL/GenBank/DDBJ databases">
        <authorList>
            <person name="Alioto T."/>
            <person name="Alioto T."/>
            <person name="Gomez Garrido J."/>
        </authorList>
    </citation>
    <scope>NUCLEOTIDE SEQUENCE</scope>
</reference>
<dbReference type="AlphaFoldDB" id="A0A8D9E3T8"/>
<protein>
    <submittedName>
        <fullName evidence="2">Uncharacterized protein</fullName>
    </submittedName>
</protein>
<proteinExistence type="predicted"/>
<feature type="transmembrane region" description="Helical" evidence="1">
    <location>
        <begin position="41"/>
        <end position="61"/>
    </location>
</feature>
<evidence type="ECO:0000256" key="1">
    <source>
        <dbReference type="SAM" id="Phobius"/>
    </source>
</evidence>
<evidence type="ECO:0000313" key="2">
    <source>
        <dbReference type="EMBL" id="CAG6739738.1"/>
    </source>
</evidence>
<organism evidence="2">
    <name type="scientific">Cacopsylla melanoneura</name>
    <dbReference type="NCBI Taxonomy" id="428564"/>
    <lineage>
        <taxon>Eukaryota</taxon>
        <taxon>Metazoa</taxon>
        <taxon>Ecdysozoa</taxon>
        <taxon>Arthropoda</taxon>
        <taxon>Hexapoda</taxon>
        <taxon>Insecta</taxon>
        <taxon>Pterygota</taxon>
        <taxon>Neoptera</taxon>
        <taxon>Paraneoptera</taxon>
        <taxon>Hemiptera</taxon>
        <taxon>Sternorrhyncha</taxon>
        <taxon>Psylloidea</taxon>
        <taxon>Psyllidae</taxon>
        <taxon>Psyllinae</taxon>
        <taxon>Cacopsylla</taxon>
    </lineage>
</organism>
<keyword evidence="1" id="KW-0472">Membrane</keyword>
<sequence>MKYVSPCVVSRFVFAKFTSSSSKSALFSSSKLSLCLLLTNTPLICSIRLCVTFVVLLLRFLSKLVSESVPRGISETFAQSEIYLYMGRRAVLRGSGSLPLIQHDVTSRLSVRNRIFFFEKLCSLKNYL</sequence>
<dbReference type="EMBL" id="HBUF01415179">
    <property type="protein sequence ID" value="CAG6739738.1"/>
    <property type="molecule type" value="Transcribed_RNA"/>
</dbReference>